<protein>
    <submittedName>
        <fullName evidence="2">Uncharacterized protein</fullName>
    </submittedName>
</protein>
<evidence type="ECO:0000313" key="3">
    <source>
        <dbReference type="Proteomes" id="UP000595140"/>
    </source>
</evidence>
<dbReference type="Pfam" id="PF03004">
    <property type="entry name" value="Transposase_24"/>
    <property type="match status" value="1"/>
</dbReference>
<accession>A0A484NA08</accession>
<gene>
    <name evidence="2" type="ORF">CCAM_LOCUS38834</name>
</gene>
<organism evidence="2 3">
    <name type="scientific">Cuscuta campestris</name>
    <dbReference type="NCBI Taxonomy" id="132261"/>
    <lineage>
        <taxon>Eukaryota</taxon>
        <taxon>Viridiplantae</taxon>
        <taxon>Streptophyta</taxon>
        <taxon>Embryophyta</taxon>
        <taxon>Tracheophyta</taxon>
        <taxon>Spermatophyta</taxon>
        <taxon>Magnoliopsida</taxon>
        <taxon>eudicotyledons</taxon>
        <taxon>Gunneridae</taxon>
        <taxon>Pentapetalae</taxon>
        <taxon>asterids</taxon>
        <taxon>lamiids</taxon>
        <taxon>Solanales</taxon>
        <taxon>Convolvulaceae</taxon>
        <taxon>Cuscuteae</taxon>
        <taxon>Cuscuta</taxon>
        <taxon>Cuscuta subgen. Grammica</taxon>
        <taxon>Cuscuta sect. Cleistogrammica</taxon>
    </lineage>
</organism>
<dbReference type="EMBL" id="OOIL02006272">
    <property type="protein sequence ID" value="VFQ97058.1"/>
    <property type="molecule type" value="Genomic_DNA"/>
</dbReference>
<dbReference type="AlphaFoldDB" id="A0A484NA08"/>
<feature type="region of interest" description="Disordered" evidence="1">
    <location>
        <begin position="65"/>
        <end position="86"/>
    </location>
</feature>
<proteinExistence type="predicted"/>
<name>A0A484NA08_9ASTE</name>
<feature type="region of interest" description="Disordered" evidence="1">
    <location>
        <begin position="1"/>
        <end position="28"/>
    </location>
</feature>
<dbReference type="InterPro" id="IPR004252">
    <property type="entry name" value="Probable_transposase_24"/>
</dbReference>
<feature type="compositionally biased region" description="Low complexity" evidence="1">
    <location>
        <begin position="17"/>
        <end position="28"/>
    </location>
</feature>
<evidence type="ECO:0000313" key="2">
    <source>
        <dbReference type="EMBL" id="VFQ97058.1"/>
    </source>
</evidence>
<sequence length="140" mass="15797">MHGFRGRGSGTKEEATANSSSLNKSPASSIAKHLTYTSEFGRIFRVQDMLTNLVEFWSSDLGKKRSEIGTKNHGKNRVPYYSGTRSHARVRANEEAKGNKVDMLGTWLLTHEPKKVSKPDDVSAMRKWEKTKMDMHKSLV</sequence>
<dbReference type="OrthoDB" id="1751912at2759"/>
<dbReference type="Proteomes" id="UP000595140">
    <property type="component" value="Unassembled WGS sequence"/>
</dbReference>
<keyword evidence="3" id="KW-1185">Reference proteome</keyword>
<reference evidence="2 3" key="1">
    <citation type="submission" date="2018-04" db="EMBL/GenBank/DDBJ databases">
        <authorList>
            <person name="Vogel A."/>
        </authorList>
    </citation>
    <scope>NUCLEOTIDE SEQUENCE [LARGE SCALE GENOMIC DNA]</scope>
</reference>
<evidence type="ECO:0000256" key="1">
    <source>
        <dbReference type="SAM" id="MobiDB-lite"/>
    </source>
</evidence>